<evidence type="ECO:0000256" key="6">
    <source>
        <dbReference type="ARBA" id="ARBA00023136"/>
    </source>
</evidence>
<evidence type="ECO:0000259" key="11">
    <source>
        <dbReference type="Pfam" id="PF07715"/>
    </source>
</evidence>
<dbReference type="InterPro" id="IPR000531">
    <property type="entry name" value="Beta-barrel_TonB"/>
</dbReference>
<feature type="domain" description="TonB-dependent receptor plug" evidence="11">
    <location>
        <begin position="122"/>
        <end position="228"/>
    </location>
</feature>
<dbReference type="SUPFAM" id="SSF56935">
    <property type="entry name" value="Porins"/>
    <property type="match status" value="1"/>
</dbReference>
<dbReference type="Pfam" id="PF00593">
    <property type="entry name" value="TonB_dep_Rec_b-barrel"/>
    <property type="match status" value="1"/>
</dbReference>
<evidence type="ECO:0000313" key="13">
    <source>
        <dbReference type="Proteomes" id="UP000491181"/>
    </source>
</evidence>
<proteinExistence type="inferred from homology"/>
<evidence type="ECO:0000313" key="12">
    <source>
        <dbReference type="EMBL" id="GFH86816.1"/>
    </source>
</evidence>
<evidence type="ECO:0000256" key="5">
    <source>
        <dbReference type="ARBA" id="ARBA00023077"/>
    </source>
</evidence>
<dbReference type="SUPFAM" id="SSF49464">
    <property type="entry name" value="Carboxypeptidase regulatory domain-like"/>
    <property type="match status" value="1"/>
</dbReference>
<evidence type="ECO:0000256" key="9">
    <source>
        <dbReference type="RuleBase" id="RU003357"/>
    </source>
</evidence>
<dbReference type="RefSeq" id="WP_172503957.1">
    <property type="nucleotide sequence ID" value="NZ_BLLS01000059.1"/>
</dbReference>
<comment type="similarity">
    <text evidence="8 9">Belongs to the TonB-dependent receptor family.</text>
</comment>
<sequence length="1048" mass="116300">MQYIYSIKSIGKRGWFTLLALILVIGLYAQEASVKGVVLDETDTPLIGATIQVKGTSTGAITDIDGNFTLKTKKGNTLAISYIGYKTQEIKYTGQSSINIKMVPDNQSLEEVVVVGYGAMKRSDLTGSVSSVSMKDIEGFQSSSIAGALGGQVAGVQITSTDGTPGAGFSINIRGVGTLTGDSSPLYIVDGFEVESIDHIANSDIESMEILKDASSSAIYGARAANGVVLISTKSGKVGRPIVSYNGSASYRNISKKLDVLSPYEFVKLQGEVNEQYLGTYYKEGMDEEGNPYRYQSLNDYIGDKGVDWQDQTFNSTWSQDHNFSVTGGNNDTKYTASFSRYIENGIFKNSGFDKTTAKVRFNQKITKNITLDATINYAQTNRKGSGTSADAGRFNMLAQILSARPTPGWKMTIEEFLDAAIDPEMLETGESLAQVNPVKQAESVTNDKRSELWSGNASLTWQIIKGLTFKTAGTYNTTNNRTDVFYKNGSKEAYRNGESPYGRTQMGRDVRWTNYNNLTWKQKIKKHQYDVMLGHEVAYRSTEYLLGEAMDFPFDNLGNNNLGLGSTPSKVESNYSDKMLLSFFARGNYNYDNRYLLTATIRADGSTVFSNKNKWGYFPSFSAAWRVSEEAFMKDVRWISNLKVRLGWGTVGNDRISNYLSMDLYSSNKYGVGNNTVTVLTPKQLKNSNLKWEGSTTTNFGIDLGLFDNRLNVIADFFVKNTKDLLLEQSLAHVTGFGSQMQNIGKIQNKGIELSLNSTNIQTKDFTWQTNFNISFIKNTLKGLASGVESMYARSGFDSNFTAYDYIATVGQSLGLIYGYEFDGIYQSSDFNRTPSGQLVLKEGVTNNARYNGTLQPGVVKYKDQDGDGVITTNDRTVIGNAMPKWYGGITNTLNFKGIDFGFMFQFNYGNNIYNATRIYATQSRSGRRNMLAEVADRWSPTNASNKVPAYNGYITNDVYSRFVEDGSFLRLKNLTLGYTLPHKWVRKFHASKLRIYGTAQNLFCVTKYSGYDPEVNSASNNPMTPGLDWGAYPKSRVFTFGIDLQF</sequence>
<dbReference type="InterPro" id="IPR037066">
    <property type="entry name" value="Plug_dom_sf"/>
</dbReference>
<evidence type="ECO:0000256" key="3">
    <source>
        <dbReference type="ARBA" id="ARBA00022452"/>
    </source>
</evidence>
<keyword evidence="2 8" id="KW-0813">Transport</keyword>
<dbReference type="Gene3D" id="2.40.170.20">
    <property type="entry name" value="TonB-dependent receptor, beta-barrel domain"/>
    <property type="match status" value="1"/>
</dbReference>
<dbReference type="EMBL" id="BLLS01000059">
    <property type="protein sequence ID" value="GFH86816.1"/>
    <property type="molecule type" value="Genomic_DNA"/>
</dbReference>
<keyword evidence="7 8" id="KW-0998">Cell outer membrane</keyword>
<dbReference type="Proteomes" id="UP000491181">
    <property type="component" value="Unassembled WGS sequence"/>
</dbReference>
<evidence type="ECO:0000256" key="1">
    <source>
        <dbReference type="ARBA" id="ARBA00004571"/>
    </source>
</evidence>
<accession>A0A7J0A3R4</accession>
<feature type="domain" description="TonB-dependent receptor-like beta-barrel" evidence="10">
    <location>
        <begin position="446"/>
        <end position="1004"/>
    </location>
</feature>
<gene>
    <name evidence="12" type="primary">susC_57</name>
    <name evidence="12" type="ORF">IMSAGC001_02227</name>
</gene>
<reference evidence="12 13" key="1">
    <citation type="journal article" date="2020" name="Microbiome">
        <title>Single-cell genomics of uncultured bacteria reveals dietary fiber responders in the mouse gut microbiota.</title>
        <authorList>
            <person name="Chijiiwa R."/>
            <person name="Hosokawa M."/>
            <person name="Kogawa M."/>
            <person name="Nishikawa Y."/>
            <person name="Ide K."/>
            <person name="Sakanashi C."/>
            <person name="Takahashi K."/>
            <person name="Takeyama H."/>
        </authorList>
    </citation>
    <scope>NUCLEOTIDE SEQUENCE [LARGE SCALE GENOMIC DNA]</scope>
    <source>
        <strain evidence="12">IMSAGC_001</strain>
    </source>
</reference>
<keyword evidence="4 8" id="KW-0812">Transmembrane</keyword>
<comment type="caution">
    <text evidence="12">The sequence shown here is derived from an EMBL/GenBank/DDBJ whole genome shotgun (WGS) entry which is preliminary data.</text>
</comment>
<dbReference type="Gene3D" id="2.60.40.1120">
    <property type="entry name" value="Carboxypeptidase-like, regulatory domain"/>
    <property type="match status" value="1"/>
</dbReference>
<dbReference type="FunFam" id="2.60.40.1120:FF:000003">
    <property type="entry name" value="Outer membrane protein Omp121"/>
    <property type="match status" value="1"/>
</dbReference>
<dbReference type="InterPro" id="IPR039426">
    <property type="entry name" value="TonB-dep_rcpt-like"/>
</dbReference>
<dbReference type="InterPro" id="IPR023997">
    <property type="entry name" value="TonB-dep_OMP_SusC/RagA_CS"/>
</dbReference>
<dbReference type="NCBIfam" id="TIGR04057">
    <property type="entry name" value="SusC_RagA_signa"/>
    <property type="match status" value="1"/>
</dbReference>
<dbReference type="FunFam" id="2.170.130.10:FF:000008">
    <property type="entry name" value="SusC/RagA family TonB-linked outer membrane protein"/>
    <property type="match status" value="1"/>
</dbReference>
<evidence type="ECO:0000259" key="10">
    <source>
        <dbReference type="Pfam" id="PF00593"/>
    </source>
</evidence>
<name>A0A7J0A3R4_9BACE</name>
<dbReference type="AlphaFoldDB" id="A0A7J0A3R4"/>
<dbReference type="Pfam" id="PF13715">
    <property type="entry name" value="CarbopepD_reg_2"/>
    <property type="match status" value="1"/>
</dbReference>
<keyword evidence="5 9" id="KW-0798">TonB box</keyword>
<evidence type="ECO:0000256" key="4">
    <source>
        <dbReference type="ARBA" id="ARBA00022692"/>
    </source>
</evidence>
<dbReference type="Pfam" id="PF07715">
    <property type="entry name" value="Plug"/>
    <property type="match status" value="1"/>
</dbReference>
<evidence type="ECO:0000256" key="7">
    <source>
        <dbReference type="ARBA" id="ARBA00023237"/>
    </source>
</evidence>
<dbReference type="PROSITE" id="PS52016">
    <property type="entry name" value="TONB_DEPENDENT_REC_3"/>
    <property type="match status" value="1"/>
</dbReference>
<dbReference type="NCBIfam" id="TIGR04056">
    <property type="entry name" value="OMP_RagA_SusC"/>
    <property type="match status" value="1"/>
</dbReference>
<keyword evidence="6 8" id="KW-0472">Membrane</keyword>
<dbReference type="InterPro" id="IPR036942">
    <property type="entry name" value="Beta-barrel_TonB_sf"/>
</dbReference>
<dbReference type="InterPro" id="IPR012910">
    <property type="entry name" value="Plug_dom"/>
</dbReference>
<dbReference type="InterPro" id="IPR008969">
    <property type="entry name" value="CarboxyPept-like_regulatory"/>
</dbReference>
<evidence type="ECO:0000256" key="2">
    <source>
        <dbReference type="ARBA" id="ARBA00022448"/>
    </source>
</evidence>
<keyword evidence="3 8" id="KW-1134">Transmembrane beta strand</keyword>
<dbReference type="InterPro" id="IPR023996">
    <property type="entry name" value="TonB-dep_OMP_SusC/RagA"/>
</dbReference>
<dbReference type="GO" id="GO:0009279">
    <property type="term" value="C:cell outer membrane"/>
    <property type="evidence" value="ECO:0007669"/>
    <property type="project" value="UniProtKB-SubCell"/>
</dbReference>
<protein>
    <submittedName>
        <fullName evidence="12">TonB-dependent receptor SusC</fullName>
    </submittedName>
</protein>
<dbReference type="Gene3D" id="2.170.130.10">
    <property type="entry name" value="TonB-dependent receptor, plug domain"/>
    <property type="match status" value="1"/>
</dbReference>
<evidence type="ECO:0000256" key="8">
    <source>
        <dbReference type="PROSITE-ProRule" id="PRU01360"/>
    </source>
</evidence>
<comment type="subcellular location">
    <subcellularLocation>
        <location evidence="1 8">Cell outer membrane</location>
        <topology evidence="1 8">Multi-pass membrane protein</topology>
    </subcellularLocation>
</comment>
<keyword evidence="12" id="KW-0675">Receptor</keyword>
<organism evidence="12 13">
    <name type="scientific">Bacteroides acidifaciens</name>
    <dbReference type="NCBI Taxonomy" id="85831"/>
    <lineage>
        <taxon>Bacteria</taxon>
        <taxon>Pseudomonadati</taxon>
        <taxon>Bacteroidota</taxon>
        <taxon>Bacteroidia</taxon>
        <taxon>Bacteroidales</taxon>
        <taxon>Bacteroidaceae</taxon>
        <taxon>Bacteroides</taxon>
    </lineage>
</organism>